<feature type="domain" description="3-keto-alpha-glucoside-1,2-lyase/3-keto-2-hydroxy-glucal hydratase" evidence="3">
    <location>
        <begin position="77"/>
        <end position="226"/>
    </location>
</feature>
<reference evidence="4 5" key="1">
    <citation type="submission" date="2020-02" db="EMBL/GenBank/DDBJ databases">
        <title>Draft genome sequence of Limisphaera ngatamarikiensis NGM72.4T, a thermophilic Verrucomicrobia grouped in subdivision 3.</title>
        <authorList>
            <person name="Carere C.R."/>
            <person name="Steen J."/>
            <person name="Hugenholtz P."/>
            <person name="Stott M.B."/>
        </authorList>
    </citation>
    <scope>NUCLEOTIDE SEQUENCE [LARGE SCALE GENOMIC DNA]</scope>
    <source>
        <strain evidence="4 5">NGM72.4</strain>
    </source>
</reference>
<evidence type="ECO:0000256" key="1">
    <source>
        <dbReference type="SAM" id="MobiDB-lite"/>
    </source>
</evidence>
<sequence>MNARRIFWSGLLAGWIVCSGAACRGPDSGSFQPPPVSTESADPAEIGTGEPILPADVTETLRRALAQPPTAWPGTDWKVLWDCRSWKGWLVIPYAGRGAVELRDGVLVMGMGSPFTGVRHTNEFPRMNYEIALEAARLSGSDFFCGLTVPVGNSHCSLIVGGWGGGLVGISSLDGYDASENETTTFRRFEKGRWYRIRMRVTANRLEAWIDDEQVVNVNTEGRRISVRPGDIEECIPLGIACWQTAAGIRNVQWRTVTGPASPPPRSF</sequence>
<evidence type="ECO:0000313" key="4">
    <source>
        <dbReference type="EMBL" id="NGO40317.1"/>
    </source>
</evidence>
<feature type="chain" id="PRO_5026999531" evidence="2">
    <location>
        <begin position="25"/>
        <end position="268"/>
    </location>
</feature>
<evidence type="ECO:0000259" key="3">
    <source>
        <dbReference type="Pfam" id="PF06439"/>
    </source>
</evidence>
<name>A0A6M1RSF1_9BACT</name>
<dbReference type="PROSITE" id="PS51257">
    <property type="entry name" value="PROKAR_LIPOPROTEIN"/>
    <property type="match status" value="1"/>
</dbReference>
<keyword evidence="5" id="KW-1185">Reference proteome</keyword>
<dbReference type="Pfam" id="PF06439">
    <property type="entry name" value="3keto-disac_hyd"/>
    <property type="match status" value="1"/>
</dbReference>
<keyword evidence="2" id="KW-0732">Signal</keyword>
<accession>A0A6M1RSF1</accession>
<dbReference type="RefSeq" id="WP_165108796.1">
    <property type="nucleotide sequence ID" value="NZ_JAAKYA010000085.1"/>
</dbReference>
<dbReference type="Proteomes" id="UP000477311">
    <property type="component" value="Unassembled WGS sequence"/>
</dbReference>
<proteinExistence type="predicted"/>
<organism evidence="4 5">
    <name type="scientific">Limisphaera ngatamarikiensis</name>
    <dbReference type="NCBI Taxonomy" id="1324935"/>
    <lineage>
        <taxon>Bacteria</taxon>
        <taxon>Pseudomonadati</taxon>
        <taxon>Verrucomicrobiota</taxon>
        <taxon>Verrucomicrobiia</taxon>
        <taxon>Limisphaerales</taxon>
        <taxon>Limisphaeraceae</taxon>
        <taxon>Limisphaera</taxon>
    </lineage>
</organism>
<dbReference type="Gene3D" id="2.60.120.560">
    <property type="entry name" value="Exo-inulinase, domain 1"/>
    <property type="match status" value="1"/>
</dbReference>
<evidence type="ECO:0000256" key="2">
    <source>
        <dbReference type="SAM" id="SignalP"/>
    </source>
</evidence>
<comment type="caution">
    <text evidence="4">The sequence shown here is derived from an EMBL/GenBank/DDBJ whole genome shotgun (WGS) entry which is preliminary data.</text>
</comment>
<evidence type="ECO:0000313" key="5">
    <source>
        <dbReference type="Proteomes" id="UP000477311"/>
    </source>
</evidence>
<protein>
    <submittedName>
        <fullName evidence="4">DUF1080 domain-containing protein</fullName>
    </submittedName>
</protein>
<dbReference type="AlphaFoldDB" id="A0A6M1RSF1"/>
<dbReference type="GO" id="GO:0016787">
    <property type="term" value="F:hydrolase activity"/>
    <property type="evidence" value="ECO:0007669"/>
    <property type="project" value="InterPro"/>
</dbReference>
<gene>
    <name evidence="4" type="ORF">G4L39_13055</name>
</gene>
<dbReference type="EMBL" id="JAAKYA010000085">
    <property type="protein sequence ID" value="NGO40317.1"/>
    <property type="molecule type" value="Genomic_DNA"/>
</dbReference>
<feature type="region of interest" description="Disordered" evidence="1">
    <location>
        <begin position="28"/>
        <end position="47"/>
    </location>
</feature>
<feature type="signal peptide" evidence="2">
    <location>
        <begin position="1"/>
        <end position="24"/>
    </location>
</feature>
<dbReference type="InterPro" id="IPR010496">
    <property type="entry name" value="AL/BT2_dom"/>
</dbReference>